<reference evidence="10 11" key="1">
    <citation type="submission" date="2016-10" db="EMBL/GenBank/DDBJ databases">
        <authorList>
            <person name="de Groot N.N."/>
        </authorList>
    </citation>
    <scope>NUCLEOTIDE SEQUENCE [LARGE SCALE GENOMIC DNA]</scope>
    <source>
        <strain evidence="10 11">DSM 45610</strain>
    </source>
</reference>
<evidence type="ECO:0000256" key="2">
    <source>
        <dbReference type="ARBA" id="ARBA00012162"/>
    </source>
</evidence>
<dbReference type="NCBIfam" id="TIGR01469">
    <property type="entry name" value="cobA_cysG_Cterm"/>
    <property type="match status" value="1"/>
</dbReference>
<dbReference type="InterPro" id="IPR003043">
    <property type="entry name" value="Uropor_MeTrfase_CS"/>
</dbReference>
<keyword evidence="11" id="KW-1185">Reference proteome</keyword>
<dbReference type="NCBIfam" id="NF004790">
    <property type="entry name" value="PRK06136.1"/>
    <property type="match status" value="1"/>
</dbReference>
<evidence type="ECO:0000256" key="7">
    <source>
        <dbReference type="ARBA" id="ARBA00023244"/>
    </source>
</evidence>
<evidence type="ECO:0000256" key="5">
    <source>
        <dbReference type="ARBA" id="ARBA00022679"/>
    </source>
</evidence>
<dbReference type="SUPFAM" id="SSF53790">
    <property type="entry name" value="Tetrapyrrole methylase"/>
    <property type="match status" value="1"/>
</dbReference>
<proteinExistence type="inferred from homology"/>
<evidence type="ECO:0000256" key="1">
    <source>
        <dbReference type="ARBA" id="ARBA00005879"/>
    </source>
</evidence>
<dbReference type="CDD" id="cd11642">
    <property type="entry name" value="SUMT"/>
    <property type="match status" value="1"/>
</dbReference>
<dbReference type="AlphaFoldDB" id="A0A1H2S0F1"/>
<keyword evidence="4 10" id="KW-0489">Methyltransferase</keyword>
<dbReference type="PANTHER" id="PTHR45790">
    <property type="entry name" value="SIROHEME SYNTHASE-RELATED"/>
    <property type="match status" value="1"/>
</dbReference>
<dbReference type="InterPro" id="IPR000878">
    <property type="entry name" value="4pyrrol_Mease"/>
</dbReference>
<dbReference type="FunFam" id="3.40.1010.10:FF:000001">
    <property type="entry name" value="Siroheme synthase"/>
    <property type="match status" value="1"/>
</dbReference>
<dbReference type="PANTHER" id="PTHR45790:SF3">
    <property type="entry name" value="S-ADENOSYL-L-METHIONINE-DEPENDENT UROPORPHYRINOGEN III METHYLTRANSFERASE, CHLOROPLASTIC"/>
    <property type="match status" value="1"/>
</dbReference>
<dbReference type="PROSITE" id="PS00839">
    <property type="entry name" value="SUMT_1"/>
    <property type="match status" value="1"/>
</dbReference>
<protein>
    <recommendedName>
        <fullName evidence="3">Uroporphyrinogen-III C-methyltransferase</fullName>
        <ecNumber evidence="2">2.1.1.107</ecNumber>
    </recommendedName>
    <alternativeName>
        <fullName evidence="8">Uroporphyrinogen III methylase</fullName>
    </alternativeName>
</protein>
<dbReference type="InterPro" id="IPR014776">
    <property type="entry name" value="4pyrrole_Mease_sub2"/>
</dbReference>
<evidence type="ECO:0000256" key="4">
    <source>
        <dbReference type="ARBA" id="ARBA00022603"/>
    </source>
</evidence>
<gene>
    <name evidence="10" type="ORF">SAMN05444487_10261</name>
</gene>
<keyword evidence="6" id="KW-0949">S-adenosyl-L-methionine</keyword>
<dbReference type="RefSeq" id="WP_091735628.1">
    <property type="nucleotide sequence ID" value="NZ_FNNQ01000002.1"/>
</dbReference>
<evidence type="ECO:0000313" key="11">
    <source>
        <dbReference type="Proteomes" id="UP000198534"/>
    </source>
</evidence>
<comment type="similarity">
    <text evidence="1">Belongs to the precorrin methyltransferase family.</text>
</comment>
<dbReference type="GO" id="GO:0032259">
    <property type="term" value="P:methylation"/>
    <property type="evidence" value="ECO:0007669"/>
    <property type="project" value="UniProtKB-KW"/>
</dbReference>
<evidence type="ECO:0000256" key="3">
    <source>
        <dbReference type="ARBA" id="ARBA00018323"/>
    </source>
</evidence>
<organism evidence="10 11">
    <name type="scientific">Marininema mesophilum</name>
    <dbReference type="NCBI Taxonomy" id="1048340"/>
    <lineage>
        <taxon>Bacteria</taxon>
        <taxon>Bacillati</taxon>
        <taxon>Bacillota</taxon>
        <taxon>Bacilli</taxon>
        <taxon>Bacillales</taxon>
        <taxon>Thermoactinomycetaceae</taxon>
        <taxon>Marininema</taxon>
    </lineage>
</organism>
<name>A0A1H2S0F1_9BACL</name>
<keyword evidence="7" id="KW-0627">Porphyrin biosynthesis</keyword>
<dbReference type="EMBL" id="FNNQ01000002">
    <property type="protein sequence ID" value="SDW25048.1"/>
    <property type="molecule type" value="Genomic_DNA"/>
</dbReference>
<sequence>MTGKVYLVGTGPGDPGLITVRALELIQQADVILYDRLVNPELLHHATYPVQLIYCGKQAGNHTLSQTEIQQVLVEQARKKRTVVRLKGGDPGIFGRVGEEAAYCAQHHIPFEIVPGVTSGAAASLYAGIPLTHRGISGSVAFVTGHRCGKEEQEQDWIGLLKQVDTVVIYMGMEKLPSIQQQMLIQGCDNSTPVAIIEWGTMAARQLSVTGTLDDIVGKVKQYAIQSPAIIVLGEVVHLREKLAWFEAEQEAVSRSMGKTN</sequence>
<keyword evidence="5 10" id="KW-0808">Transferase</keyword>
<accession>A0A1H2S0F1</accession>
<dbReference type="InterPro" id="IPR035996">
    <property type="entry name" value="4pyrrol_Methylase_sf"/>
</dbReference>
<dbReference type="GO" id="GO:0019354">
    <property type="term" value="P:siroheme biosynthetic process"/>
    <property type="evidence" value="ECO:0007669"/>
    <property type="project" value="InterPro"/>
</dbReference>
<dbReference type="EC" id="2.1.1.107" evidence="2"/>
<feature type="domain" description="Tetrapyrrole methylase" evidence="9">
    <location>
        <begin position="4"/>
        <end position="216"/>
    </location>
</feature>
<dbReference type="InterPro" id="IPR050161">
    <property type="entry name" value="Siro_Cobalamin_biosynth"/>
</dbReference>
<dbReference type="STRING" id="1048340.SAMN05444487_10261"/>
<evidence type="ECO:0000313" key="10">
    <source>
        <dbReference type="EMBL" id="SDW25048.1"/>
    </source>
</evidence>
<evidence type="ECO:0000256" key="8">
    <source>
        <dbReference type="ARBA" id="ARBA00079776"/>
    </source>
</evidence>
<dbReference type="GO" id="GO:0004851">
    <property type="term" value="F:uroporphyrin-III C-methyltransferase activity"/>
    <property type="evidence" value="ECO:0007669"/>
    <property type="project" value="UniProtKB-EC"/>
</dbReference>
<dbReference type="Pfam" id="PF00590">
    <property type="entry name" value="TP_methylase"/>
    <property type="match status" value="1"/>
</dbReference>
<dbReference type="Proteomes" id="UP000198534">
    <property type="component" value="Unassembled WGS sequence"/>
</dbReference>
<evidence type="ECO:0000256" key="6">
    <source>
        <dbReference type="ARBA" id="ARBA00022691"/>
    </source>
</evidence>
<dbReference type="Gene3D" id="3.40.1010.10">
    <property type="entry name" value="Cobalt-precorrin-4 Transmethylase, Domain 1"/>
    <property type="match status" value="1"/>
</dbReference>
<dbReference type="InterPro" id="IPR014777">
    <property type="entry name" value="4pyrrole_Mease_sub1"/>
</dbReference>
<dbReference type="OrthoDB" id="9815856at2"/>
<dbReference type="Gene3D" id="3.30.950.10">
    <property type="entry name" value="Methyltransferase, Cobalt-precorrin-4 Transmethylase, Domain 2"/>
    <property type="match status" value="1"/>
</dbReference>
<dbReference type="InterPro" id="IPR006366">
    <property type="entry name" value="CobA/CysG_C"/>
</dbReference>
<evidence type="ECO:0000259" key="9">
    <source>
        <dbReference type="Pfam" id="PF00590"/>
    </source>
</evidence>
<dbReference type="FunFam" id="3.30.950.10:FF:000001">
    <property type="entry name" value="Siroheme synthase"/>
    <property type="match status" value="1"/>
</dbReference>